<dbReference type="Pfam" id="PF03995">
    <property type="entry name" value="Inhibitor_I36"/>
    <property type="match status" value="1"/>
</dbReference>
<keyword evidence="1" id="KW-0732">Signal</keyword>
<feature type="chain" id="PRO_5043973379" evidence="1">
    <location>
        <begin position="25"/>
        <end position="146"/>
    </location>
</feature>
<organism evidence="2">
    <name type="scientific">Streptomyces sp. NBC_00060</name>
    <dbReference type="NCBI Taxonomy" id="2975636"/>
    <lineage>
        <taxon>Bacteria</taxon>
        <taxon>Bacillati</taxon>
        <taxon>Actinomycetota</taxon>
        <taxon>Actinomycetes</taxon>
        <taxon>Kitasatosporales</taxon>
        <taxon>Streptomycetaceae</taxon>
        <taxon>Streptomyces</taxon>
    </lineage>
</organism>
<evidence type="ECO:0000256" key="1">
    <source>
        <dbReference type="SAM" id="SignalP"/>
    </source>
</evidence>
<feature type="signal peptide" evidence="1">
    <location>
        <begin position="1"/>
        <end position="24"/>
    </location>
</feature>
<dbReference type="EMBL" id="CP108253">
    <property type="protein sequence ID" value="WTU44590.1"/>
    <property type="molecule type" value="Genomic_DNA"/>
</dbReference>
<dbReference type="AlphaFoldDB" id="A0AAU2H882"/>
<accession>A0AAU2H882</accession>
<dbReference type="Gene3D" id="2.60.20.10">
    <property type="entry name" value="Crystallins"/>
    <property type="match status" value="1"/>
</dbReference>
<evidence type="ECO:0000313" key="2">
    <source>
        <dbReference type="EMBL" id="WTU44590.1"/>
    </source>
</evidence>
<gene>
    <name evidence="2" type="ORF">OHV25_35870</name>
</gene>
<name>A0AAU2H882_9ACTN</name>
<protein>
    <submittedName>
        <fullName evidence="2">Peptidase inhibitor family I36 protein</fullName>
    </submittedName>
</protein>
<sequence>MKKKLAVRIGAAVLGLGTVPVAQASAHTAKAPGSESGVQASCPSGYACFWPGQNFTGNRGQVAGNNPNFATLPNSAHSCGTGWEDCISSIRNSGTDCTVYFYSVRNYSKSGRWHSLSRGDEVGNFGTVYHDAAFDNTISSNKWCTS</sequence>
<proteinExistence type="predicted"/>
<reference evidence="2" key="1">
    <citation type="submission" date="2022-10" db="EMBL/GenBank/DDBJ databases">
        <title>The complete genomes of actinobacterial strains from the NBC collection.</title>
        <authorList>
            <person name="Joergensen T.S."/>
            <person name="Alvarez Arevalo M."/>
            <person name="Sterndorff E.B."/>
            <person name="Faurdal D."/>
            <person name="Vuksanovic O."/>
            <person name="Mourched A.-S."/>
            <person name="Charusanti P."/>
            <person name="Shaw S."/>
            <person name="Blin K."/>
            <person name="Weber T."/>
        </authorList>
    </citation>
    <scope>NUCLEOTIDE SEQUENCE</scope>
    <source>
        <strain evidence="2">NBC_00060</strain>
    </source>
</reference>